<feature type="transmembrane region" description="Helical" evidence="1">
    <location>
        <begin position="7"/>
        <end position="31"/>
    </location>
</feature>
<evidence type="ECO:0000313" key="3">
    <source>
        <dbReference type="Proteomes" id="UP000824782"/>
    </source>
</evidence>
<comment type="caution">
    <text evidence="2">The sequence shown here is derived from an EMBL/GenBank/DDBJ whole genome shotgun (WGS) entry which is preliminary data.</text>
</comment>
<gene>
    <name evidence="2" type="ORF">GDO81_009928</name>
</gene>
<evidence type="ECO:0000256" key="1">
    <source>
        <dbReference type="SAM" id="Phobius"/>
    </source>
</evidence>
<dbReference type="EMBL" id="WNYA01000004">
    <property type="protein sequence ID" value="KAG8576661.1"/>
    <property type="molecule type" value="Genomic_DNA"/>
</dbReference>
<reference evidence="2" key="1">
    <citation type="thesis" date="2020" institute="ProQuest LLC" country="789 East Eisenhower Parkway, Ann Arbor, MI, USA">
        <title>Comparative Genomics and Chromosome Evolution.</title>
        <authorList>
            <person name="Mudd A.B."/>
        </authorList>
    </citation>
    <scope>NUCLEOTIDE SEQUENCE</scope>
    <source>
        <strain evidence="2">237g6f4</strain>
        <tissue evidence="2">Blood</tissue>
    </source>
</reference>
<feature type="transmembrane region" description="Helical" evidence="1">
    <location>
        <begin position="43"/>
        <end position="61"/>
    </location>
</feature>
<keyword evidence="3" id="KW-1185">Reference proteome</keyword>
<proteinExistence type="predicted"/>
<organism evidence="2 3">
    <name type="scientific">Engystomops pustulosus</name>
    <name type="common">Tungara frog</name>
    <name type="synonym">Physalaemus pustulosus</name>
    <dbReference type="NCBI Taxonomy" id="76066"/>
    <lineage>
        <taxon>Eukaryota</taxon>
        <taxon>Metazoa</taxon>
        <taxon>Chordata</taxon>
        <taxon>Craniata</taxon>
        <taxon>Vertebrata</taxon>
        <taxon>Euteleostomi</taxon>
        <taxon>Amphibia</taxon>
        <taxon>Batrachia</taxon>
        <taxon>Anura</taxon>
        <taxon>Neobatrachia</taxon>
        <taxon>Hyloidea</taxon>
        <taxon>Leptodactylidae</taxon>
        <taxon>Leiuperinae</taxon>
        <taxon>Engystomops</taxon>
    </lineage>
</organism>
<dbReference type="Proteomes" id="UP000824782">
    <property type="component" value="Unassembled WGS sequence"/>
</dbReference>
<name>A0AAV7BWG4_ENGPU</name>
<keyword evidence="1" id="KW-1133">Transmembrane helix</keyword>
<evidence type="ECO:0008006" key="4">
    <source>
        <dbReference type="Google" id="ProtNLM"/>
    </source>
</evidence>
<sequence length="70" mass="8278">MHGFPTVIFLYVTIYINTAIAYHTNTAYYLYFSLYCDLRNTLFIIPFHLQAYLFSLQSSIAEKAKRRDLT</sequence>
<dbReference type="AlphaFoldDB" id="A0AAV7BWG4"/>
<keyword evidence="1" id="KW-0472">Membrane</keyword>
<accession>A0AAV7BWG4</accession>
<keyword evidence="1" id="KW-0812">Transmembrane</keyword>
<protein>
    <recommendedName>
        <fullName evidence="4">Secreted protein</fullName>
    </recommendedName>
</protein>
<evidence type="ECO:0000313" key="2">
    <source>
        <dbReference type="EMBL" id="KAG8576661.1"/>
    </source>
</evidence>